<gene>
    <name evidence="1" type="ORF">H6G05_18875</name>
</gene>
<dbReference type="EMBL" id="JACJQY010000037">
    <property type="protein sequence ID" value="MBD2318904.1"/>
    <property type="molecule type" value="Genomic_DNA"/>
</dbReference>
<evidence type="ECO:0000313" key="1">
    <source>
        <dbReference type="EMBL" id="MBD2318904.1"/>
    </source>
</evidence>
<dbReference type="Proteomes" id="UP000618445">
    <property type="component" value="Unassembled WGS sequence"/>
</dbReference>
<proteinExistence type="predicted"/>
<sequence length="133" mass="14605">MRTNIIDSLKRISNFGKLIAISIFTLLVLMVALKTTDGAESRPSNVSHSEASDSLCYMVTSKGKVVDLMHLCKQSNPTNLTSASQSPTFGVYPQIARGPQSYANYKGALSYPSPPNIYNYQAMNNFDNQLYGN</sequence>
<keyword evidence="2" id="KW-1185">Reference proteome</keyword>
<comment type="caution">
    <text evidence="1">The sequence shown here is derived from an EMBL/GenBank/DDBJ whole genome shotgun (WGS) entry which is preliminary data.</text>
</comment>
<dbReference type="RefSeq" id="WP_190580318.1">
    <property type="nucleotide sequence ID" value="NZ_CAWPQU010000031.1"/>
</dbReference>
<organism evidence="1 2">
    <name type="scientific">Phormidium tenue FACHB-1050</name>
    <dbReference type="NCBI Taxonomy" id="2692857"/>
    <lineage>
        <taxon>Bacteria</taxon>
        <taxon>Bacillati</taxon>
        <taxon>Cyanobacteriota</taxon>
        <taxon>Cyanophyceae</taxon>
        <taxon>Oscillatoriophycideae</taxon>
        <taxon>Oscillatoriales</taxon>
        <taxon>Oscillatoriaceae</taxon>
        <taxon>Phormidium</taxon>
    </lineage>
</organism>
<protein>
    <submittedName>
        <fullName evidence="1">Uncharacterized protein</fullName>
    </submittedName>
</protein>
<evidence type="ECO:0000313" key="2">
    <source>
        <dbReference type="Proteomes" id="UP000618445"/>
    </source>
</evidence>
<name>A0ABR8CE54_9CYAN</name>
<reference evidence="1 2" key="1">
    <citation type="journal article" date="2020" name="ISME J.">
        <title>Comparative genomics reveals insights into cyanobacterial evolution and habitat adaptation.</title>
        <authorList>
            <person name="Chen M.Y."/>
            <person name="Teng W.K."/>
            <person name="Zhao L."/>
            <person name="Hu C.X."/>
            <person name="Zhou Y.K."/>
            <person name="Han B.P."/>
            <person name="Song L.R."/>
            <person name="Shu W.S."/>
        </authorList>
    </citation>
    <scope>NUCLEOTIDE SEQUENCE [LARGE SCALE GENOMIC DNA]</scope>
    <source>
        <strain evidence="1 2">FACHB-1050</strain>
    </source>
</reference>
<accession>A0ABR8CE54</accession>